<comment type="function">
    <text evidence="7">Catalyzes the specific phosphorylation of the 3-hydroxyl group of shikimic acid using ATP as a cosubstrate.</text>
</comment>
<keyword evidence="7" id="KW-0963">Cytoplasm</keyword>
<dbReference type="GO" id="GO:0009423">
    <property type="term" value="P:chorismate biosynthetic process"/>
    <property type="evidence" value="ECO:0007669"/>
    <property type="project" value="UniProtKB-UniRule"/>
</dbReference>
<protein>
    <recommendedName>
        <fullName evidence="7">Shikimate kinase</fullName>
        <shortName evidence="7">SK</shortName>
        <ecNumber evidence="7">2.7.1.71</ecNumber>
    </recommendedName>
</protein>
<dbReference type="PRINTS" id="PR01100">
    <property type="entry name" value="SHIKIMTKNASE"/>
</dbReference>
<organism evidence="9 10">
    <name type="scientific">Mesorhizobium plurifarium</name>
    <dbReference type="NCBI Taxonomy" id="69974"/>
    <lineage>
        <taxon>Bacteria</taxon>
        <taxon>Pseudomonadati</taxon>
        <taxon>Pseudomonadota</taxon>
        <taxon>Alphaproteobacteria</taxon>
        <taxon>Hyphomicrobiales</taxon>
        <taxon>Phyllobacteriaceae</taxon>
        <taxon>Mesorhizobium</taxon>
    </lineage>
</organism>
<keyword evidence="3 7" id="KW-0547">Nucleotide-binding</keyword>
<comment type="pathway">
    <text evidence="7">Metabolic intermediate biosynthesis; chorismate biosynthesis; chorismate from D-erythrose 4-phosphate and phosphoenolpyruvate: step 5/7.</text>
</comment>
<dbReference type="CDD" id="cd00464">
    <property type="entry name" value="SK"/>
    <property type="match status" value="1"/>
</dbReference>
<dbReference type="GO" id="GO:0009073">
    <property type="term" value="P:aromatic amino acid family biosynthetic process"/>
    <property type="evidence" value="ECO:0007669"/>
    <property type="project" value="UniProtKB-KW"/>
</dbReference>
<dbReference type="GO" id="GO:0004765">
    <property type="term" value="F:shikimate kinase activity"/>
    <property type="evidence" value="ECO:0007669"/>
    <property type="project" value="UniProtKB-UniRule"/>
</dbReference>
<dbReference type="HAMAP" id="MF_00109">
    <property type="entry name" value="Shikimate_kinase"/>
    <property type="match status" value="1"/>
</dbReference>
<feature type="binding site" evidence="7">
    <location>
        <begin position="2495"/>
        <end position="2500"/>
    </location>
    <ligand>
        <name>ATP</name>
        <dbReference type="ChEBI" id="CHEBI:30616"/>
    </ligand>
</feature>
<dbReference type="Proteomes" id="UP000045285">
    <property type="component" value="Unassembled WGS sequence"/>
</dbReference>
<dbReference type="NCBIfam" id="NF041399">
    <property type="entry name" value="XopAD"/>
    <property type="match status" value="1"/>
</dbReference>
<dbReference type="GO" id="GO:0005829">
    <property type="term" value="C:cytosol"/>
    <property type="evidence" value="ECO:0007669"/>
    <property type="project" value="TreeGrafter"/>
</dbReference>
<dbReference type="EC" id="2.7.1.71" evidence="7"/>
<dbReference type="EMBL" id="CCMZ01000007">
    <property type="protein sequence ID" value="CDX14348.1"/>
    <property type="molecule type" value="Genomic_DNA"/>
</dbReference>
<keyword evidence="6 7" id="KW-0057">Aromatic amino acid biosynthesis</keyword>
<keyword evidence="10" id="KW-1185">Reference proteome</keyword>
<evidence type="ECO:0000256" key="3">
    <source>
        <dbReference type="ARBA" id="ARBA00022741"/>
    </source>
</evidence>
<comment type="subcellular location">
    <subcellularLocation>
        <location evidence="7">Cytoplasm</location>
    </subcellularLocation>
</comment>
<dbReference type="InterPro" id="IPR016024">
    <property type="entry name" value="ARM-type_fold"/>
</dbReference>
<evidence type="ECO:0000256" key="1">
    <source>
        <dbReference type="ARBA" id="ARBA00022605"/>
    </source>
</evidence>
<sequence length="2658" mass="292494">MSGVAAQSSALSEQESNEGLDAIYFARDIVGFSCAVVEYDRRLQGADDGIHADFVQKAAAQFRSQFVTRFEEDIRRGKSWGYATACNAVSREAGGEEGVDACKAIAARVSQLNDRLMCEVEPKALSLFAASFGRHPQSRTCRNATIRIAQFCRDEDRALGGLNSQSLSLLVNGFSKWPQRPETRGGAEAVAREVGRRTERRFRLSDFAQQNLANLANGFGKWPQAGDCRDAMIALAGEVLRRTRSDPGLSAFNHQDLANLVNGFGKCPEEEVICQATDMIAGEVLRRSRHSRLSEFTHQELANLVNGFSKWPAQDSFRGATVAIAGEILRRDQHSRLSDFNQQELANLVNGFSKWPQDVSSRQATSAIAVEVLRRDRRSRLSDFNHQDLANLVNGFSKWPEDVSSRQAIVAIATQLSSCALNEGLADFTAQELANLVNGLSKCPTNAGCHQATVAIASEVIGRRDQLSDFTHQNLTNLVNGFSKWPDMADCREAGIAIAGEIFSRVDQLPSLTQQALATLVNGFSKWPAEAASQQVSVGIASEVLRRARGDAGLSDFDYKNLTNLVNGLSKWPEQVASQQVVAAIASEVLRRAELSDIPPQDLANLVNGFSKWPEEEWSRQATGAISSEVLRRDRLSDFTHQNLANLVNGFSKWPDGEGCRAAAIAIAGEVFRRADQFYDFAPQALATVVNGLSKWPQDASARQATIAIASELRRRGTRQLELSEFNRQDIVNLVNGFSKWPEEADSQQAADAIANALFCRADRLSDFTHQQLANLVNGFSKWPNGPNCREMTFSIAREVHPGQLFDFAPHELANLVNGFSKWPHAEDCRQATIATAHEILRRGALLGDFAHQHLANLVNGFSKWPEAPTCRDAAAAIAEEVQGRQLSDFVAQGLANLVNGFSKWPERTSSYQATVAIANEVLRRGTRHSQFTSQHLANLVNGFSKWPEETNCRDAMLAIATEVHGRAVRLSDFSSQELANLVNGFSKWPDQAGSERATVAIAHTIVHRAVRLSDFTSQELANLVNGFSKWPESSYPRDATFAIAGEVLRRPARFSQFTSQHLANLVNGFSKWPESPEPREATFAIAAEVLRRADLSHFAPEGLSNLVNGFSKWPDGEDGRRATVAIASEARQRQFADFAPRLMAILMNGFSKWPEEETCRQSTIDIARSLGARGQRFGVFTTPQLSLIVNALSRMIVRAEDSGEITDAVLPKDRLHKLAHYLNYDNERLAQAGPLDITIIFKGLGKARLVDDLGLLASAGLNRLSELRQAPGFATQVDLETMGNMCAALLPLARSPQKPLRWHRRQALTLLNDLQPVLEQKIEAHLNASDAERTRGPLASRSPALSIYQTLKARAVLERLFRSPYVEGKRADLRVRQQELEGKTKDILHRTRGLIEGDLSNMSWNLIAQIEADSPVDALDLFIEQDAAAIQAQHPASVFDVLQVLQSMDHEPRPPQGDAGLMRLPVVDMQGRPLPGEPETRYSIFHRLTSGRLPVVAVQLPATPSAFMLARTLTVDGVPYRMDLFGGSKLKPPRLNVSQVAARAPGEPTKPSGGKLLAIPYAETAPGTAFEQLSRAWAPFKEAYYYTQRRGFAAPPAIKDLSPHDYALEGAFKLVLLPDRPTGEAHPFRLTGPEGPIALRPHDGCGFIKASLANLMPAVRRGGEQEDGPDRVLAYGEAKNTSLPVSALQHYPRSEQVADEARQKALTWLRSKERPQLTSEELFRTVTAANINGPGAIAVPSADSCLHVPTLKSQTLSSGGTLIGRSPYDKPNLRPFAAEQVKSAVDGDPTAVFLDNCTAIQYSFNVAHKSGEELAADDPTLFAKGILIVVPDEMWPADYSDRGLVMSSEDVKCHSNWTTGKDRAKVDTPVDCVGILQATEVFAPGSVVAVPPSEQKKLDGDFDGDSVIIIGDRPLLYEHVRQFDKEEQARGLGSLKPPKSHTPAIDNGHYKFGRASQILAATRNVLEIYTGLQRGFLAQSHQARQWFAERAIFGTYEGIHPQLKRNIRSLLEQERVSALSFLDAREIARREIVLANHPVAREMAELLLAELEAWAGRLEEQALPETDTSMSEAPVAVSQPLSALFPELAESYSVTTQPRERVQLLVDRYPARIDPRPDGYNPHDLVQSTNNLLSLGIKVGTDAYKSDTGAHTFMFKSGYLQRLLQQIPGLATVPYVKSTAAALHHGSFDSDAALKELKDNPTLAASIMESSIKFAAEQGLLSRPSNLRLAVGDSDMTITLNREEALERAKIESSRAKEVEENITAAALGVAASLRKAGIQVNMPHLEHRLRSDASMTDQLFGVQVPVEAGAQLIGNAVRHLYELPDKEFTPAFKKAILAFEERGYSEVSTINWFKTRSPTFVGIKTVLATPEGYRFEVEFHTADSYKAKIDNHDTYKELQKLQELQRGSRESLDPSIAEPLLERVRNACNKVVIPDGAIGIPHWEPDADSSVGASLIRRLKVEPPKHTTARSAIGQEILGALGSRPIVLVGMKGAGKSSFGRVLARRLGLKFVDADKEIEAKTGKSIAKIFAEDGEVHFRDLEMKEIKKSLEQGPKVLATGDETFMFEEIRHLVSAKAVSIWLNTHENVIRRNQRHERLKTKTDDQDQSVTDLMRVRNPVYQLADLTIAPQHQRDLKSADACLSALHAHLCGEGREA</sequence>
<evidence type="ECO:0000256" key="8">
    <source>
        <dbReference type="SAM" id="MobiDB-lite"/>
    </source>
</evidence>
<keyword evidence="7" id="KW-0460">Magnesium</keyword>
<keyword evidence="1 7" id="KW-0028">Amino-acid biosynthesis</keyword>
<feature type="binding site" evidence="7">
    <location>
        <position position="2517"/>
    </location>
    <ligand>
        <name>substrate</name>
    </ligand>
</feature>
<dbReference type="SUPFAM" id="SSF52540">
    <property type="entry name" value="P-loop containing nucleoside triphosphate hydrolases"/>
    <property type="match status" value="1"/>
</dbReference>
<feature type="binding site" evidence="7">
    <location>
        <position position="2541"/>
    </location>
    <ligand>
        <name>substrate</name>
    </ligand>
</feature>
<comment type="caution">
    <text evidence="7">Lacks conserved residue(s) required for the propagation of feature annotation.</text>
</comment>
<feature type="binding site" evidence="7">
    <location>
        <position position="2499"/>
    </location>
    <ligand>
        <name>Mg(2+)</name>
        <dbReference type="ChEBI" id="CHEBI:18420"/>
    </ligand>
</feature>
<dbReference type="GO" id="GO:0000287">
    <property type="term" value="F:magnesium ion binding"/>
    <property type="evidence" value="ECO:0007669"/>
    <property type="project" value="UniProtKB-UniRule"/>
</dbReference>
<dbReference type="Pfam" id="PF01202">
    <property type="entry name" value="SKI"/>
    <property type="match status" value="1"/>
</dbReference>
<dbReference type="PANTHER" id="PTHR21087">
    <property type="entry name" value="SHIKIMATE KINASE"/>
    <property type="match status" value="1"/>
</dbReference>
<evidence type="ECO:0000256" key="6">
    <source>
        <dbReference type="ARBA" id="ARBA00023141"/>
    </source>
</evidence>
<reference evidence="10" key="1">
    <citation type="submission" date="2014-08" db="EMBL/GenBank/DDBJ databases">
        <authorList>
            <person name="Moulin L."/>
        </authorList>
    </citation>
    <scope>NUCLEOTIDE SEQUENCE [LARGE SCALE GENOMIC DNA]</scope>
</reference>
<evidence type="ECO:0000256" key="2">
    <source>
        <dbReference type="ARBA" id="ARBA00022679"/>
    </source>
</evidence>
<evidence type="ECO:0000256" key="4">
    <source>
        <dbReference type="ARBA" id="ARBA00022777"/>
    </source>
</evidence>
<comment type="cofactor">
    <cofactor evidence="7">
        <name>Mg(2+)</name>
        <dbReference type="ChEBI" id="CHEBI:18420"/>
    </cofactor>
    <text evidence="7">Binds 1 Mg(2+) ion per subunit.</text>
</comment>
<dbReference type="GO" id="GO:0008652">
    <property type="term" value="P:amino acid biosynthetic process"/>
    <property type="evidence" value="ECO:0007669"/>
    <property type="project" value="UniProtKB-KW"/>
</dbReference>
<comment type="similarity">
    <text evidence="7">Belongs to the shikimate kinase family.</text>
</comment>
<feature type="region of interest" description="Disordered" evidence="8">
    <location>
        <begin position="1929"/>
        <end position="1948"/>
    </location>
</feature>
<evidence type="ECO:0000313" key="9">
    <source>
        <dbReference type="EMBL" id="CDX14348.1"/>
    </source>
</evidence>
<evidence type="ECO:0000313" key="10">
    <source>
        <dbReference type="Proteomes" id="UP000045285"/>
    </source>
</evidence>
<keyword evidence="2 7" id="KW-0808">Transferase</keyword>
<accession>A0A090DKE2</accession>
<gene>
    <name evidence="7" type="primary">aroK</name>
    <name evidence="9" type="ORF">MPL3356_150320</name>
</gene>
<dbReference type="InterPro" id="IPR000623">
    <property type="entry name" value="Shikimate_kinase/TSH1"/>
</dbReference>
<name>A0A090DKE2_MESPL</name>
<dbReference type="PANTHER" id="PTHR21087:SF16">
    <property type="entry name" value="SHIKIMATE KINASE 1, CHLOROPLASTIC"/>
    <property type="match status" value="1"/>
</dbReference>
<keyword evidence="7" id="KW-0479">Metal-binding</keyword>
<keyword evidence="4 7" id="KW-0418">Kinase</keyword>
<keyword evidence="5 7" id="KW-0067">ATP-binding</keyword>
<evidence type="ECO:0000256" key="7">
    <source>
        <dbReference type="HAMAP-Rule" id="MF_00109"/>
    </source>
</evidence>
<dbReference type="InterPro" id="IPR031322">
    <property type="entry name" value="Shikimate/glucono_kinase"/>
</dbReference>
<feature type="binding site" evidence="7">
    <location>
        <position position="2599"/>
    </location>
    <ligand>
        <name>ATP</name>
        <dbReference type="ChEBI" id="CHEBI:30616"/>
    </ligand>
</feature>
<feature type="binding site" evidence="7">
    <location>
        <position position="2618"/>
    </location>
    <ligand>
        <name>substrate</name>
    </ligand>
</feature>
<dbReference type="Gene3D" id="3.40.50.300">
    <property type="entry name" value="P-loop containing nucleotide triphosphate hydrolases"/>
    <property type="match status" value="1"/>
</dbReference>
<comment type="subunit">
    <text evidence="7">Monomer.</text>
</comment>
<dbReference type="GO" id="GO:0005524">
    <property type="term" value="F:ATP binding"/>
    <property type="evidence" value="ECO:0007669"/>
    <property type="project" value="UniProtKB-UniRule"/>
</dbReference>
<feature type="binding site" evidence="7">
    <location>
        <position position="2634"/>
    </location>
    <ligand>
        <name>ATP</name>
        <dbReference type="ChEBI" id="CHEBI:30616"/>
    </ligand>
</feature>
<dbReference type="SUPFAM" id="SSF48371">
    <property type="entry name" value="ARM repeat"/>
    <property type="match status" value="1"/>
</dbReference>
<proteinExistence type="inferred from homology"/>
<dbReference type="UniPathway" id="UPA00053">
    <property type="reaction ID" value="UER00088"/>
</dbReference>
<evidence type="ECO:0000256" key="5">
    <source>
        <dbReference type="ARBA" id="ARBA00022840"/>
    </source>
</evidence>
<comment type="catalytic activity">
    <reaction evidence="7">
        <text>shikimate + ATP = 3-phosphoshikimate + ADP + H(+)</text>
        <dbReference type="Rhea" id="RHEA:13121"/>
        <dbReference type="ChEBI" id="CHEBI:15378"/>
        <dbReference type="ChEBI" id="CHEBI:30616"/>
        <dbReference type="ChEBI" id="CHEBI:36208"/>
        <dbReference type="ChEBI" id="CHEBI:145989"/>
        <dbReference type="ChEBI" id="CHEBI:456216"/>
        <dbReference type="EC" id="2.7.1.71"/>
    </reaction>
</comment>
<dbReference type="InterPro" id="IPR027417">
    <property type="entry name" value="P-loop_NTPase"/>
</dbReference>